<reference evidence="4" key="1">
    <citation type="journal article" date="2019" name="Int. J. Syst. Evol. Microbiol.">
        <title>The Global Catalogue of Microorganisms (GCM) 10K type strain sequencing project: providing services to taxonomists for standard genome sequencing and annotation.</title>
        <authorList>
            <consortium name="The Broad Institute Genomics Platform"/>
            <consortium name="The Broad Institute Genome Sequencing Center for Infectious Disease"/>
            <person name="Wu L."/>
            <person name="Ma J."/>
        </authorList>
    </citation>
    <scope>NUCLEOTIDE SEQUENCE [LARGE SCALE GENOMIC DNA]</scope>
    <source>
        <strain evidence="4">ICMP 6774ER</strain>
    </source>
</reference>
<evidence type="ECO:0000256" key="1">
    <source>
        <dbReference type="SAM" id="MobiDB-lite"/>
    </source>
</evidence>
<feature type="domain" description="Winged helix-turn helix" evidence="2">
    <location>
        <begin position="1"/>
        <end position="23"/>
    </location>
</feature>
<organism evidence="3 4">
    <name type="scientific">Nonomuraea mangrovi</name>
    <dbReference type="NCBI Taxonomy" id="2316207"/>
    <lineage>
        <taxon>Bacteria</taxon>
        <taxon>Bacillati</taxon>
        <taxon>Actinomycetota</taxon>
        <taxon>Actinomycetes</taxon>
        <taxon>Streptosporangiales</taxon>
        <taxon>Streptosporangiaceae</taxon>
        <taxon>Nonomuraea</taxon>
    </lineage>
</organism>
<dbReference type="Pfam" id="PF13592">
    <property type="entry name" value="HTH_33"/>
    <property type="match status" value="1"/>
</dbReference>
<keyword evidence="4" id="KW-1185">Reference proteome</keyword>
<dbReference type="RefSeq" id="WP_379577311.1">
    <property type="nucleotide sequence ID" value="NZ_JBHUFV010000051.1"/>
</dbReference>
<dbReference type="Proteomes" id="UP001597368">
    <property type="component" value="Unassembled WGS sequence"/>
</dbReference>
<dbReference type="EMBL" id="JBHUFV010000051">
    <property type="protein sequence ID" value="MFD1936551.1"/>
    <property type="molecule type" value="Genomic_DNA"/>
</dbReference>
<name>A0ABW4T6U8_9ACTN</name>
<sequence length="57" mass="6333">MHRLGWSWQAPSRRAAERDEQAIGGEGSLHEFSLARVCPVNGSISARLRPFAARLET</sequence>
<comment type="caution">
    <text evidence="3">The sequence shown here is derived from an EMBL/GenBank/DDBJ whole genome shotgun (WGS) entry which is preliminary data.</text>
</comment>
<feature type="region of interest" description="Disordered" evidence="1">
    <location>
        <begin position="1"/>
        <end position="22"/>
    </location>
</feature>
<accession>A0ABW4T6U8</accession>
<dbReference type="InterPro" id="IPR025959">
    <property type="entry name" value="Winged_HTH_dom"/>
</dbReference>
<evidence type="ECO:0000313" key="3">
    <source>
        <dbReference type="EMBL" id="MFD1936551.1"/>
    </source>
</evidence>
<evidence type="ECO:0000259" key="2">
    <source>
        <dbReference type="Pfam" id="PF13592"/>
    </source>
</evidence>
<proteinExistence type="predicted"/>
<protein>
    <submittedName>
        <fullName evidence="3">Winged helix-turn-helix domain-containing protein</fullName>
    </submittedName>
</protein>
<gene>
    <name evidence="3" type="ORF">ACFSKW_34265</name>
</gene>
<evidence type="ECO:0000313" key="4">
    <source>
        <dbReference type="Proteomes" id="UP001597368"/>
    </source>
</evidence>